<reference evidence="1 2" key="1">
    <citation type="journal article" date="2012" name="BMC Genomics">
        <title>Comparative genomics of the white-rot fungi, Phanerochaete carnosa and P. chrysosporium, to elucidate the genetic basis of the distinct wood types they colonize.</title>
        <authorList>
            <person name="Suzuki H."/>
            <person name="MacDonald J."/>
            <person name="Syed K."/>
            <person name="Salamov A."/>
            <person name="Hori C."/>
            <person name="Aerts A."/>
            <person name="Henrissat B."/>
            <person name="Wiebenga A."/>
            <person name="vanKuyk P.A."/>
            <person name="Barry K."/>
            <person name="Lindquist E."/>
            <person name="LaButti K."/>
            <person name="Lapidus A."/>
            <person name="Lucas S."/>
            <person name="Coutinho P."/>
            <person name="Gong Y."/>
            <person name="Samejima M."/>
            <person name="Mahadevan R."/>
            <person name="Abou-Zaid M."/>
            <person name="de Vries R.P."/>
            <person name="Igarashi K."/>
            <person name="Yadav J.S."/>
            <person name="Grigoriev I.V."/>
            <person name="Master E.R."/>
        </authorList>
    </citation>
    <scope>NUCLEOTIDE SEQUENCE [LARGE SCALE GENOMIC DNA]</scope>
    <source>
        <strain evidence="1 2">HHB-10118-sp</strain>
    </source>
</reference>
<accession>K5W2F8</accession>
<protein>
    <submittedName>
        <fullName evidence="1">Uncharacterized protein</fullName>
    </submittedName>
</protein>
<evidence type="ECO:0000313" key="1">
    <source>
        <dbReference type="EMBL" id="EKM53094.1"/>
    </source>
</evidence>
<dbReference type="RefSeq" id="XP_007397797.1">
    <property type="nucleotide sequence ID" value="XM_007397735.1"/>
</dbReference>
<keyword evidence="2" id="KW-1185">Reference proteome</keyword>
<dbReference type="GeneID" id="18917364"/>
<name>K5W2F8_PHACS</name>
<dbReference type="KEGG" id="pco:PHACADRAFT_259259"/>
<dbReference type="InParanoid" id="K5W2F8"/>
<organism evidence="1 2">
    <name type="scientific">Phanerochaete carnosa (strain HHB-10118-sp)</name>
    <name type="common">White-rot fungus</name>
    <name type="synonym">Peniophora carnosa</name>
    <dbReference type="NCBI Taxonomy" id="650164"/>
    <lineage>
        <taxon>Eukaryota</taxon>
        <taxon>Fungi</taxon>
        <taxon>Dikarya</taxon>
        <taxon>Basidiomycota</taxon>
        <taxon>Agaricomycotina</taxon>
        <taxon>Agaricomycetes</taxon>
        <taxon>Polyporales</taxon>
        <taxon>Phanerochaetaceae</taxon>
        <taxon>Phanerochaete</taxon>
    </lineage>
</organism>
<dbReference type="Proteomes" id="UP000008370">
    <property type="component" value="Unassembled WGS sequence"/>
</dbReference>
<dbReference type="AlphaFoldDB" id="K5W2F8"/>
<dbReference type="HOGENOM" id="CLU_2758632_0_0_1"/>
<sequence>MAEEEYRRQRILASPRAERRSVLARIGGVELHEVKVRCTRNDVREDFSNGDIARGQCDLKSESCTHVISA</sequence>
<evidence type="ECO:0000313" key="2">
    <source>
        <dbReference type="Proteomes" id="UP000008370"/>
    </source>
</evidence>
<dbReference type="EMBL" id="JH930474">
    <property type="protein sequence ID" value="EKM53094.1"/>
    <property type="molecule type" value="Genomic_DNA"/>
</dbReference>
<gene>
    <name evidence="1" type="ORF">PHACADRAFT_259259</name>
</gene>
<proteinExistence type="predicted"/>